<protein>
    <recommendedName>
        <fullName evidence="4">DUF998 domain-containing protein</fullName>
    </recommendedName>
</protein>
<feature type="transmembrane region" description="Helical" evidence="1">
    <location>
        <begin position="72"/>
        <end position="94"/>
    </location>
</feature>
<feature type="transmembrane region" description="Helical" evidence="1">
    <location>
        <begin position="106"/>
        <end position="123"/>
    </location>
</feature>
<evidence type="ECO:0000313" key="3">
    <source>
        <dbReference type="Proteomes" id="UP000565745"/>
    </source>
</evidence>
<evidence type="ECO:0000313" key="2">
    <source>
        <dbReference type="EMBL" id="MBB4174400.1"/>
    </source>
</evidence>
<evidence type="ECO:0000256" key="1">
    <source>
        <dbReference type="SAM" id="Phobius"/>
    </source>
</evidence>
<sequence length="289" mass="32388">MQVFQYGAERYAPTRDPKYATVDQRRLAKIVGSVAILLPLVLLVASLVSYLVPQSYPYFRTCFRDSISHYYYAHFWGGPFIGSLVFIATYLFVYQGEDAGGAERKLSTGAGFAALGVAIFPTSHHGCDQPGFAARAFADFGPLTEPEKALTLIGRENVDQYFQMMPLAEWIHYGSALILFLFLAWFAFFVFTSVDDDQKNADGSLTDEKILRNRLYYACGTIMVASIVALVAHFFFGGKGNGGWNAGNWTFWCEAFALWAFGISWMVKGRFFERLKDEAEKWDDSKAAA</sequence>
<feature type="transmembrane region" description="Helical" evidence="1">
    <location>
        <begin position="170"/>
        <end position="194"/>
    </location>
</feature>
<dbReference type="Proteomes" id="UP000565745">
    <property type="component" value="Unassembled WGS sequence"/>
</dbReference>
<comment type="caution">
    <text evidence="2">The sequence shown here is derived from an EMBL/GenBank/DDBJ whole genome shotgun (WGS) entry which is preliminary data.</text>
</comment>
<feature type="transmembrane region" description="Helical" evidence="1">
    <location>
        <begin position="215"/>
        <end position="237"/>
    </location>
</feature>
<keyword evidence="1" id="KW-0812">Transmembrane</keyword>
<keyword evidence="1" id="KW-1133">Transmembrane helix</keyword>
<proteinExistence type="predicted"/>
<dbReference type="OrthoDB" id="9803163at2"/>
<accession>A0A7W6Q633</accession>
<keyword evidence="1" id="KW-0472">Membrane</keyword>
<feature type="transmembrane region" description="Helical" evidence="1">
    <location>
        <begin position="249"/>
        <end position="267"/>
    </location>
</feature>
<reference evidence="2 3" key="1">
    <citation type="submission" date="2020-08" db="EMBL/GenBank/DDBJ databases">
        <title>Genomic Encyclopedia of Type Strains, Phase IV (KMG-IV): sequencing the most valuable type-strain genomes for metagenomic binning, comparative biology and taxonomic classification.</title>
        <authorList>
            <person name="Goeker M."/>
        </authorList>
    </citation>
    <scope>NUCLEOTIDE SEQUENCE [LARGE SCALE GENOMIC DNA]</scope>
    <source>
        <strain evidence="2 3">DSM 101015</strain>
    </source>
</reference>
<dbReference type="RefSeq" id="WP_025056797.1">
    <property type="nucleotide sequence ID" value="NZ_JACIFU010000002.1"/>
</dbReference>
<evidence type="ECO:0008006" key="4">
    <source>
        <dbReference type="Google" id="ProtNLM"/>
    </source>
</evidence>
<name>A0A7W6Q633_9RHOB</name>
<gene>
    <name evidence="2" type="ORF">GGR93_002173</name>
</gene>
<keyword evidence="3" id="KW-1185">Reference proteome</keyword>
<dbReference type="EMBL" id="JACIFU010000002">
    <property type="protein sequence ID" value="MBB4174400.1"/>
    <property type="molecule type" value="Genomic_DNA"/>
</dbReference>
<feature type="transmembrane region" description="Helical" evidence="1">
    <location>
        <begin position="30"/>
        <end position="52"/>
    </location>
</feature>
<organism evidence="2 3">
    <name type="scientific">Sulfitobacter noctilucicola</name>
    <dbReference type="NCBI Taxonomy" id="1342301"/>
    <lineage>
        <taxon>Bacteria</taxon>
        <taxon>Pseudomonadati</taxon>
        <taxon>Pseudomonadota</taxon>
        <taxon>Alphaproteobacteria</taxon>
        <taxon>Rhodobacterales</taxon>
        <taxon>Roseobacteraceae</taxon>
        <taxon>Sulfitobacter</taxon>
    </lineage>
</organism>
<dbReference type="AlphaFoldDB" id="A0A7W6Q633"/>